<sequence>MKRSKPHEKELPYIPLGIFKLRFPIIHYPLEKVEFIQGLILGVTALSSLPYLMEYLGLPYELAWSLIILEVSLYTLHATLGDPVVP</sequence>
<keyword evidence="2" id="KW-1185">Reference proteome</keyword>
<proteinExistence type="predicted"/>
<dbReference type="RefSeq" id="WP_197071833.1">
    <property type="nucleotide sequence ID" value="NZ_CDNC01000001.1"/>
</dbReference>
<accession>A0A0B7GVB6</accession>
<dbReference type="EMBL" id="CDNC01000001">
    <property type="protein sequence ID" value="CEM60606.1"/>
    <property type="molecule type" value="Genomic_DNA"/>
</dbReference>
<reference evidence="2" key="1">
    <citation type="submission" date="2015-01" db="EMBL/GenBank/DDBJ databases">
        <authorList>
            <person name="Manzoor Shahid"/>
            <person name="Zubair Saima"/>
        </authorList>
    </citation>
    <scope>NUCLEOTIDE SEQUENCE [LARGE SCALE GENOMIC DNA]</scope>
    <source>
        <strain evidence="2">V1</strain>
    </source>
</reference>
<organism evidence="1 2">
    <name type="scientific">Treponema phagedenis</name>
    <dbReference type="NCBI Taxonomy" id="162"/>
    <lineage>
        <taxon>Bacteria</taxon>
        <taxon>Pseudomonadati</taxon>
        <taxon>Spirochaetota</taxon>
        <taxon>Spirochaetia</taxon>
        <taxon>Spirochaetales</taxon>
        <taxon>Treponemataceae</taxon>
        <taxon>Treponema</taxon>
    </lineage>
</organism>
<dbReference type="GeneID" id="66938248"/>
<gene>
    <name evidence="1" type="ORF">TPHV1_10274</name>
</gene>
<dbReference type="AlphaFoldDB" id="A0A0B7GVB6"/>
<dbReference type="Proteomes" id="UP000042527">
    <property type="component" value="Unassembled WGS sequence"/>
</dbReference>
<name>A0A0B7GVB6_TREPH</name>
<evidence type="ECO:0000313" key="1">
    <source>
        <dbReference type="EMBL" id="CEM60606.1"/>
    </source>
</evidence>
<evidence type="ECO:0000313" key="2">
    <source>
        <dbReference type="Proteomes" id="UP000042527"/>
    </source>
</evidence>
<protein>
    <submittedName>
        <fullName evidence="1">Uncharacterized protein</fullName>
    </submittedName>
</protein>